<evidence type="ECO:0000256" key="2">
    <source>
        <dbReference type="ARBA" id="ARBA00022553"/>
    </source>
</evidence>
<dbReference type="InterPro" id="IPR050091">
    <property type="entry name" value="PKS_NRPS_Biosynth_Enz"/>
</dbReference>
<keyword evidence="3" id="KW-0106">Calcium</keyword>
<dbReference type="Pfam" id="PF00109">
    <property type="entry name" value="ketoacyl-synt"/>
    <property type="match status" value="1"/>
</dbReference>
<keyword evidence="6" id="KW-1185">Reference proteome</keyword>
<evidence type="ECO:0000259" key="4">
    <source>
        <dbReference type="PROSITE" id="PS50222"/>
    </source>
</evidence>
<accession>A0A812W9E0</accession>
<dbReference type="PROSITE" id="PS50222">
    <property type="entry name" value="EF_HAND_2"/>
    <property type="match status" value="2"/>
</dbReference>
<dbReference type="OrthoDB" id="186625at2759"/>
<organism evidence="5 6">
    <name type="scientific">Symbiodinium pilosum</name>
    <name type="common">Dinoflagellate</name>
    <dbReference type="NCBI Taxonomy" id="2952"/>
    <lineage>
        <taxon>Eukaryota</taxon>
        <taxon>Sar</taxon>
        <taxon>Alveolata</taxon>
        <taxon>Dinophyceae</taxon>
        <taxon>Suessiales</taxon>
        <taxon>Symbiodiniaceae</taxon>
        <taxon>Symbiodinium</taxon>
    </lineage>
</organism>
<dbReference type="GO" id="GO:0006633">
    <property type="term" value="P:fatty acid biosynthetic process"/>
    <property type="evidence" value="ECO:0007669"/>
    <property type="project" value="TreeGrafter"/>
</dbReference>
<protein>
    <submittedName>
        <fullName evidence="5">PpsC protein</fullName>
    </submittedName>
</protein>
<dbReference type="SUPFAM" id="SSF53901">
    <property type="entry name" value="Thiolase-like"/>
    <property type="match status" value="1"/>
</dbReference>
<dbReference type="AlphaFoldDB" id="A0A812W9E0"/>
<dbReference type="InterPro" id="IPR002048">
    <property type="entry name" value="EF_hand_dom"/>
</dbReference>
<reference evidence="5" key="1">
    <citation type="submission" date="2021-02" db="EMBL/GenBank/DDBJ databases">
        <authorList>
            <person name="Dougan E. K."/>
            <person name="Rhodes N."/>
            <person name="Thang M."/>
            <person name="Chan C."/>
        </authorList>
    </citation>
    <scope>NUCLEOTIDE SEQUENCE</scope>
</reference>
<sequence length="676" mass="75956">MLATTRGLGRAAFLAKQRGLGCAGRWSSSELEFTIAPYHDVPALGYERSDKFCMMTLRYPEFQSLPLEERRAVYDRKRKRRAEFIEELFDRFDADSSGSLDKVQLQNALREIGLAWDDGSIQDILHRKDTDSSGTISREEFPEVVKEAWGKIPDLAFSDRLSEIHQGHQGVEPLCGNRAVMFIGRTSPAGWALRSVRNMWPHALRRCQIFQNVCDNPDMNAEHMKAWMSDYNSAPEMHVEGVARVAAESGTTSKGGLVVRLDPVDVTEGPEFGTGSASSADSGQFVLALQCGADRLLAEFRLMEDGRFQELNLPPLQMKVGSEEEMETWIALLAEKNNIKLKDGKHAITLVVAWYTFRGKLMVERYSCEMIAHSWQPEFPEFESDTMGRTYTQNKVSWLDDAEENLAEICRALSVLAEFAATITPELGFNGGSRTRIMAHGVSTEDDKKQLALPAQGIQVEATVLQDRLLFRDQRKVCIVHFVGDGDGTLTLHRPGSEDLQVDCKDGHTLIFRHDVLDYSFNPTKGQFAMQVWLLRDPLPGELMVSRDRSFNAAEEQKRIPAGPLYGTGNETVDVIGMAVRDPGSTNGIEDYWAVLSGGTDTIIRVPLQRWDLELYYSPEPDAQAEGKGYIQHFGMLSDEQMSMFDNEFFNLSPHEVRFLDPVQRNCLEVGQARTS</sequence>
<dbReference type="GO" id="GO:0004312">
    <property type="term" value="F:fatty acid synthase activity"/>
    <property type="evidence" value="ECO:0007669"/>
    <property type="project" value="TreeGrafter"/>
</dbReference>
<dbReference type="PANTHER" id="PTHR43775:SF37">
    <property type="entry name" value="SI:DKEY-61P9.11"/>
    <property type="match status" value="1"/>
</dbReference>
<feature type="domain" description="EF-hand" evidence="4">
    <location>
        <begin position="116"/>
        <end position="151"/>
    </location>
</feature>
<dbReference type="InterPro" id="IPR016039">
    <property type="entry name" value="Thiolase-like"/>
</dbReference>
<dbReference type="Proteomes" id="UP000649617">
    <property type="component" value="Unassembled WGS sequence"/>
</dbReference>
<dbReference type="EMBL" id="CAJNIZ010044060">
    <property type="protein sequence ID" value="CAE7676784.1"/>
    <property type="molecule type" value="Genomic_DNA"/>
</dbReference>
<dbReference type="GO" id="GO:0005509">
    <property type="term" value="F:calcium ion binding"/>
    <property type="evidence" value="ECO:0007669"/>
    <property type="project" value="InterPro"/>
</dbReference>
<comment type="caution">
    <text evidence="5">The sequence shown here is derived from an EMBL/GenBank/DDBJ whole genome shotgun (WGS) entry which is preliminary data.</text>
</comment>
<dbReference type="InterPro" id="IPR011992">
    <property type="entry name" value="EF-hand-dom_pair"/>
</dbReference>
<evidence type="ECO:0000256" key="3">
    <source>
        <dbReference type="ARBA" id="ARBA00022837"/>
    </source>
</evidence>
<dbReference type="Gene3D" id="1.10.238.10">
    <property type="entry name" value="EF-hand"/>
    <property type="match status" value="1"/>
</dbReference>
<keyword evidence="2" id="KW-0597">Phosphoprotein</keyword>
<dbReference type="InterPro" id="IPR014030">
    <property type="entry name" value="Ketoacyl_synth_N"/>
</dbReference>
<dbReference type="PROSITE" id="PS00018">
    <property type="entry name" value="EF_HAND_1"/>
    <property type="match status" value="1"/>
</dbReference>
<name>A0A812W9E0_SYMPI</name>
<dbReference type="SMART" id="SM00054">
    <property type="entry name" value="EFh"/>
    <property type="match status" value="2"/>
</dbReference>
<dbReference type="Pfam" id="PF13499">
    <property type="entry name" value="EF-hand_7"/>
    <property type="match status" value="1"/>
</dbReference>
<dbReference type="Gene3D" id="3.40.47.10">
    <property type="match status" value="1"/>
</dbReference>
<evidence type="ECO:0000313" key="6">
    <source>
        <dbReference type="Proteomes" id="UP000649617"/>
    </source>
</evidence>
<dbReference type="InterPro" id="IPR018247">
    <property type="entry name" value="EF_Hand_1_Ca_BS"/>
</dbReference>
<proteinExistence type="predicted"/>
<gene>
    <name evidence="5" type="primary">ppsC</name>
    <name evidence="5" type="ORF">SPIL2461_LOCUS18775</name>
</gene>
<feature type="domain" description="EF-hand" evidence="4">
    <location>
        <begin position="80"/>
        <end position="115"/>
    </location>
</feature>
<dbReference type="SUPFAM" id="SSF47473">
    <property type="entry name" value="EF-hand"/>
    <property type="match status" value="1"/>
</dbReference>
<evidence type="ECO:0000256" key="1">
    <source>
        <dbReference type="ARBA" id="ARBA00022450"/>
    </source>
</evidence>
<dbReference type="CDD" id="cd00051">
    <property type="entry name" value="EFh"/>
    <property type="match status" value="1"/>
</dbReference>
<dbReference type="PANTHER" id="PTHR43775">
    <property type="entry name" value="FATTY ACID SYNTHASE"/>
    <property type="match status" value="1"/>
</dbReference>
<keyword evidence="1" id="KW-0596">Phosphopantetheine</keyword>
<evidence type="ECO:0000313" key="5">
    <source>
        <dbReference type="EMBL" id="CAE7676784.1"/>
    </source>
</evidence>